<dbReference type="Proteomes" id="UP000789920">
    <property type="component" value="Unassembled WGS sequence"/>
</dbReference>
<evidence type="ECO:0000313" key="1">
    <source>
        <dbReference type="EMBL" id="CAG8808007.1"/>
    </source>
</evidence>
<evidence type="ECO:0000313" key="2">
    <source>
        <dbReference type="Proteomes" id="UP000789920"/>
    </source>
</evidence>
<dbReference type="EMBL" id="CAJVQC010068315">
    <property type="protein sequence ID" value="CAG8808007.1"/>
    <property type="molecule type" value="Genomic_DNA"/>
</dbReference>
<feature type="non-terminal residue" evidence="1">
    <location>
        <position position="1"/>
    </location>
</feature>
<proteinExistence type="predicted"/>
<sequence length="159" mass="18822">ISGQNISIIHEDGSNITSPIEDIIQQSTESIVEYNNLYENFINNEEWDTMLQNFELPEIPNIQENVEITEVLLEENTHEIEDRVQMNSPYQGTDEIQIFDTIITKIQVFGKKKNKRISRIEALFYLEQLRERNRNNKRIARYICTQLTHLFGETKAYRL</sequence>
<organism evidence="1 2">
    <name type="scientific">Racocetra persica</name>
    <dbReference type="NCBI Taxonomy" id="160502"/>
    <lineage>
        <taxon>Eukaryota</taxon>
        <taxon>Fungi</taxon>
        <taxon>Fungi incertae sedis</taxon>
        <taxon>Mucoromycota</taxon>
        <taxon>Glomeromycotina</taxon>
        <taxon>Glomeromycetes</taxon>
        <taxon>Diversisporales</taxon>
        <taxon>Gigasporaceae</taxon>
        <taxon>Racocetra</taxon>
    </lineage>
</organism>
<comment type="caution">
    <text evidence="1">The sequence shown here is derived from an EMBL/GenBank/DDBJ whole genome shotgun (WGS) entry which is preliminary data.</text>
</comment>
<protein>
    <submittedName>
        <fullName evidence="1">26458_t:CDS:1</fullName>
    </submittedName>
</protein>
<name>A0ACA9RRT4_9GLOM</name>
<gene>
    <name evidence="1" type="ORF">RPERSI_LOCUS22513</name>
</gene>
<reference evidence="1" key="1">
    <citation type="submission" date="2021-06" db="EMBL/GenBank/DDBJ databases">
        <authorList>
            <person name="Kallberg Y."/>
            <person name="Tangrot J."/>
            <person name="Rosling A."/>
        </authorList>
    </citation>
    <scope>NUCLEOTIDE SEQUENCE</scope>
    <source>
        <strain evidence="1">MA461A</strain>
    </source>
</reference>
<accession>A0ACA9RRT4</accession>
<keyword evidence="2" id="KW-1185">Reference proteome</keyword>